<dbReference type="SMART" id="SM00248">
    <property type="entry name" value="ANK"/>
    <property type="match status" value="7"/>
</dbReference>
<organism evidence="11 12">
    <name type="scientific">Gossypium anomalum</name>
    <dbReference type="NCBI Taxonomy" id="47600"/>
    <lineage>
        <taxon>Eukaryota</taxon>
        <taxon>Viridiplantae</taxon>
        <taxon>Streptophyta</taxon>
        <taxon>Embryophyta</taxon>
        <taxon>Tracheophyta</taxon>
        <taxon>Spermatophyta</taxon>
        <taxon>Magnoliopsida</taxon>
        <taxon>eudicotyledons</taxon>
        <taxon>Gunneridae</taxon>
        <taxon>Pentapetalae</taxon>
        <taxon>rosids</taxon>
        <taxon>malvids</taxon>
        <taxon>Malvales</taxon>
        <taxon>Malvaceae</taxon>
        <taxon>Malvoideae</taxon>
        <taxon>Gossypium</taxon>
    </lineage>
</organism>
<dbReference type="Proteomes" id="UP000701853">
    <property type="component" value="Chromosome 2"/>
</dbReference>
<proteinExistence type="inferred from homology"/>
<dbReference type="InterPro" id="IPR036770">
    <property type="entry name" value="Ankyrin_rpt-contain_sf"/>
</dbReference>
<evidence type="ECO:0000313" key="12">
    <source>
        <dbReference type="Proteomes" id="UP000701853"/>
    </source>
</evidence>
<dbReference type="Pfam" id="PF13637">
    <property type="entry name" value="Ank_4"/>
    <property type="match status" value="1"/>
</dbReference>
<dbReference type="SUPFAM" id="SSF53335">
    <property type="entry name" value="S-adenosyl-L-methionine-dependent methyltransferases"/>
    <property type="match status" value="2"/>
</dbReference>
<dbReference type="PANTHER" id="PTHR10108">
    <property type="entry name" value="SAM-DEPENDENT METHYLTRANSFERASE"/>
    <property type="match status" value="1"/>
</dbReference>
<dbReference type="Pfam" id="PF12796">
    <property type="entry name" value="Ank_2"/>
    <property type="match status" value="1"/>
</dbReference>
<dbReference type="InterPro" id="IPR008962">
    <property type="entry name" value="PapD-like_sf"/>
</dbReference>
<feature type="transmembrane region" description="Helical" evidence="9">
    <location>
        <begin position="12"/>
        <end position="32"/>
    </location>
</feature>
<keyword evidence="6" id="KW-0325">Glycoprotein</keyword>
<evidence type="ECO:0000256" key="8">
    <source>
        <dbReference type="PROSITE-ProRule" id="PRU00023"/>
    </source>
</evidence>
<dbReference type="Pfam" id="PF03141">
    <property type="entry name" value="Methyltransf_29"/>
    <property type="match status" value="2"/>
</dbReference>
<accession>A0A8J5ZLL6</accession>
<dbReference type="GO" id="GO:0005768">
    <property type="term" value="C:endosome"/>
    <property type="evidence" value="ECO:0007669"/>
    <property type="project" value="TreeGrafter"/>
</dbReference>
<evidence type="ECO:0000259" key="10">
    <source>
        <dbReference type="PROSITE" id="PS50202"/>
    </source>
</evidence>
<dbReference type="InterPro" id="IPR000535">
    <property type="entry name" value="MSP_dom"/>
</dbReference>
<evidence type="ECO:0000313" key="11">
    <source>
        <dbReference type="EMBL" id="KAG8501387.1"/>
    </source>
</evidence>
<dbReference type="PANTHER" id="PTHR10108:SF887">
    <property type="entry name" value="METHYLTRANSFERASE PMT22-RELATED"/>
    <property type="match status" value="1"/>
</dbReference>
<dbReference type="SUPFAM" id="SSF48403">
    <property type="entry name" value="Ankyrin repeat"/>
    <property type="match status" value="1"/>
</dbReference>
<evidence type="ECO:0000256" key="3">
    <source>
        <dbReference type="ARBA" id="ARBA00022603"/>
    </source>
</evidence>
<keyword evidence="5" id="KW-0735">Signal-anchor</keyword>
<evidence type="ECO:0000256" key="2">
    <source>
        <dbReference type="ARBA" id="ARBA00008361"/>
    </source>
</evidence>
<evidence type="ECO:0000256" key="9">
    <source>
        <dbReference type="SAM" id="Phobius"/>
    </source>
</evidence>
<comment type="subcellular location">
    <subcellularLocation>
        <location evidence="7">Endomembrane system</location>
        <topology evidence="7">Single-pass membrane protein</topology>
    </subcellularLocation>
    <subcellularLocation>
        <location evidence="1">Membrane</location>
        <topology evidence="1">Single-pass type II membrane protein</topology>
    </subcellularLocation>
</comment>
<dbReference type="SUPFAM" id="SSF49354">
    <property type="entry name" value="PapD-like"/>
    <property type="match status" value="1"/>
</dbReference>
<dbReference type="InterPro" id="IPR004159">
    <property type="entry name" value="Put_SAM_MeTrfase"/>
</dbReference>
<feature type="domain" description="MSP" evidence="10">
    <location>
        <begin position="636"/>
        <end position="763"/>
    </location>
</feature>
<dbReference type="InterPro" id="IPR002110">
    <property type="entry name" value="Ankyrin_rpt"/>
</dbReference>
<dbReference type="GO" id="GO:0032259">
    <property type="term" value="P:methylation"/>
    <property type="evidence" value="ECO:0007669"/>
    <property type="project" value="UniProtKB-KW"/>
</dbReference>
<dbReference type="EMBL" id="JAHUZN010000002">
    <property type="protein sequence ID" value="KAG8501387.1"/>
    <property type="molecule type" value="Genomic_DNA"/>
</dbReference>
<keyword evidence="8" id="KW-0040">ANK repeat</keyword>
<dbReference type="OrthoDB" id="2013972at2759"/>
<dbReference type="GO" id="GO:0008168">
    <property type="term" value="F:methyltransferase activity"/>
    <property type="evidence" value="ECO:0007669"/>
    <property type="project" value="UniProtKB-KW"/>
</dbReference>
<keyword evidence="9" id="KW-0812">Transmembrane</keyword>
<keyword evidence="3" id="KW-0489">Methyltransferase</keyword>
<comment type="similarity">
    <text evidence="2">Belongs to the methyltransferase superfamily.</text>
</comment>
<dbReference type="Pfam" id="PF00635">
    <property type="entry name" value="Motile_Sperm"/>
    <property type="match status" value="1"/>
</dbReference>
<name>A0A8J5ZLL6_9ROSI</name>
<feature type="repeat" description="ANK" evidence="8">
    <location>
        <begin position="889"/>
        <end position="921"/>
    </location>
</feature>
<dbReference type="InterPro" id="IPR013783">
    <property type="entry name" value="Ig-like_fold"/>
</dbReference>
<dbReference type="AlphaFoldDB" id="A0A8J5ZLL6"/>
<gene>
    <name evidence="11" type="ORF">CXB51_003450</name>
</gene>
<dbReference type="InterPro" id="IPR029063">
    <property type="entry name" value="SAM-dependent_MTases_sf"/>
</dbReference>
<evidence type="ECO:0000256" key="6">
    <source>
        <dbReference type="ARBA" id="ARBA00023180"/>
    </source>
</evidence>
<feature type="repeat" description="ANK" evidence="8">
    <location>
        <begin position="1042"/>
        <end position="1074"/>
    </location>
</feature>
<dbReference type="PROSITE" id="PS50297">
    <property type="entry name" value="ANK_REP_REGION"/>
    <property type="match status" value="4"/>
</dbReference>
<protein>
    <recommendedName>
        <fullName evidence="10">MSP domain-containing protein</fullName>
    </recommendedName>
</protein>
<evidence type="ECO:0000256" key="7">
    <source>
        <dbReference type="ARBA" id="ARBA00037847"/>
    </source>
</evidence>
<keyword evidence="12" id="KW-1185">Reference proteome</keyword>
<keyword evidence="9" id="KW-0472">Membrane</keyword>
<dbReference type="PROSITE" id="PS50088">
    <property type="entry name" value="ANK_REPEAT"/>
    <property type="match status" value="4"/>
</dbReference>
<dbReference type="Gene3D" id="1.25.40.20">
    <property type="entry name" value="Ankyrin repeat-containing domain"/>
    <property type="match status" value="2"/>
</dbReference>
<evidence type="ECO:0000256" key="4">
    <source>
        <dbReference type="ARBA" id="ARBA00022679"/>
    </source>
</evidence>
<feature type="repeat" description="ANK" evidence="8">
    <location>
        <begin position="922"/>
        <end position="954"/>
    </location>
</feature>
<dbReference type="Gene3D" id="3.40.50.150">
    <property type="entry name" value="Vaccinia Virus protein VP39"/>
    <property type="match status" value="1"/>
</dbReference>
<feature type="repeat" description="ANK" evidence="8">
    <location>
        <begin position="1009"/>
        <end position="1041"/>
    </location>
</feature>
<reference evidence="11 12" key="1">
    <citation type="journal article" date="2021" name="bioRxiv">
        <title>The Gossypium anomalum genome as a resource for cotton improvement and evolutionary analysis of hybrid incompatibility.</title>
        <authorList>
            <person name="Grover C.E."/>
            <person name="Yuan D."/>
            <person name="Arick M.A."/>
            <person name="Miller E.R."/>
            <person name="Hu G."/>
            <person name="Peterson D.G."/>
            <person name="Wendel J.F."/>
            <person name="Udall J.A."/>
        </authorList>
    </citation>
    <scope>NUCLEOTIDE SEQUENCE [LARGE SCALE GENOMIC DNA]</scope>
    <source>
        <strain evidence="11">JFW-Udall</strain>
        <tissue evidence="11">Leaf</tissue>
    </source>
</reference>
<dbReference type="Gene3D" id="2.60.40.10">
    <property type="entry name" value="Immunoglobulins"/>
    <property type="match status" value="1"/>
</dbReference>
<dbReference type="PRINTS" id="PR01415">
    <property type="entry name" value="ANKYRIN"/>
</dbReference>
<comment type="caution">
    <text evidence="11">The sequence shown here is derived from an EMBL/GenBank/DDBJ whole genome shotgun (WGS) entry which is preliminary data.</text>
</comment>
<sequence length="1107" mass="124785">MPISVLLSDRKFSFLCLASILIISFAFLLLTYTSYPFFFAFPLPSDIHVSVSSPPPPSPSSSLQFPTEPELETQPADHLDLNISLNIRWRACRLGSVTVDYIPCLDNSKAIKQLKSKKHLEHRERHCPKLPPRCLVPLPKGYKVPVQWPQSRDMIWYSNVPHPKLVEYKKEQNWVRKSDDYFVFPGGGTQFKNGVTAYIDFITETVPAIKWGEHIRVVLDVGCGVASFGGYLLDRDVVTMSFAPKDEHEAQIQFALERGIPATLSIIGSKKLTFPDDAYDLIHCARCRVHWEEDGGKPLLELNRILRPGGFFVWSATPVYRNDERDRYVWKCEDTTPWSLHGGSPKLFAFPLLFVFTVLLVESECAMLFWSSVYITAMVALTQSICWKVVAKRDNFDSTEIGLVIYQKPSSYSCYAHDRTKRPPLCDQKTKKEVSWYKPLRHCTSRLPVDSNGNLLGWPSPWPHRLRNKPQSLPAEPDAEAIFNEDTKHWAALVSDVYFDALAINWACIRNVMDMNAGYGGFAAALNELPLWVMNVVPIDAQDTLSIIFERGLIGIYHDWCESLSTYPRTYDLLHSSFLFKNRKERCNIIDVAVEMDRILRPGGYLLLQETMETIQKLNPVLRSLQWSTSLYEGQFLVGKKGFWQAEVRINFILNTKCRCNLVLRSLCPSSPVAFKVQTSSPHKFLVNPPSGLVPPSSHIALQIILKPQDHIPPTFPRSHSDRFLIRTAPFDLDSYGSNQSGSVSSWLSTRPTQDIKLKVAFVGPFLLQHAVSRGDFEAVKNIIKRQKSVLYDLSTKEAESLLRVATQLDNNSENMVNLLLEAGLRIGSREDQEEDANNSNVGFYQVEPRWESKGWNELHVAVALDRTADLETLLRKVRRETMDRRDKEGRTPLLLAATKGNIECAKMLLESGAEKNAKSKDGRTALHRAVANGNRRMIEMLIQLDADPTICDDRGRSALDNARDKGHDEMVEIMERGKEVLMAARCGDKRRLQSLLQNGGSMNFQDQYGLTPLHVAAIKGHKDVVLVLVEMGLDLERQDNEGHTALHMAVEGGDVEVVEALIDNGANANAKTKTGVSPLYMAKIMGYDHISQLLLNRGTCSSPSSG</sequence>
<evidence type="ECO:0000256" key="1">
    <source>
        <dbReference type="ARBA" id="ARBA00004606"/>
    </source>
</evidence>
<dbReference type="GO" id="GO:0005802">
    <property type="term" value="C:trans-Golgi network"/>
    <property type="evidence" value="ECO:0007669"/>
    <property type="project" value="TreeGrafter"/>
</dbReference>
<keyword evidence="4" id="KW-0808">Transferase</keyword>
<dbReference type="PROSITE" id="PS50202">
    <property type="entry name" value="MSP"/>
    <property type="match status" value="1"/>
</dbReference>
<keyword evidence="9" id="KW-1133">Transmembrane helix</keyword>
<evidence type="ECO:0000256" key="5">
    <source>
        <dbReference type="ARBA" id="ARBA00022968"/>
    </source>
</evidence>
<dbReference type="GO" id="GO:0016020">
    <property type="term" value="C:membrane"/>
    <property type="evidence" value="ECO:0007669"/>
    <property type="project" value="UniProtKB-SubCell"/>
</dbReference>
<dbReference type="CDD" id="cd02440">
    <property type="entry name" value="AdoMet_MTases"/>
    <property type="match status" value="1"/>
</dbReference>